<reference evidence="14" key="1">
    <citation type="submission" date="2025-08" db="UniProtKB">
        <authorList>
            <consortium name="Ensembl"/>
        </authorList>
    </citation>
    <scope>IDENTIFICATION</scope>
</reference>
<dbReference type="PANTHER" id="PTHR24221">
    <property type="entry name" value="ATP-BINDING CASSETTE SUB-FAMILY B"/>
    <property type="match status" value="1"/>
</dbReference>
<dbReference type="Gene3D" id="3.40.50.300">
    <property type="entry name" value="P-loop containing nucleotide triphosphate hydrolases"/>
    <property type="match status" value="1"/>
</dbReference>
<keyword evidence="11" id="KW-0325">Glycoprotein</keyword>
<keyword evidence="5" id="KW-0677">Repeat</keyword>
<feature type="domain" description="ABC transporter" evidence="12">
    <location>
        <begin position="234"/>
        <end position="463"/>
    </location>
</feature>
<dbReference type="GO" id="GO:0140359">
    <property type="term" value="F:ABC-type transporter activity"/>
    <property type="evidence" value="ECO:0007669"/>
    <property type="project" value="InterPro"/>
</dbReference>
<dbReference type="GO" id="GO:0005524">
    <property type="term" value="F:ATP binding"/>
    <property type="evidence" value="ECO:0007669"/>
    <property type="project" value="UniProtKB-KW"/>
</dbReference>
<dbReference type="FunFam" id="3.40.50.300:FF:000479">
    <property type="entry name" value="Multidrug resistance protein 1A"/>
    <property type="match status" value="1"/>
</dbReference>
<keyword evidence="10" id="KW-0472">Membrane</keyword>
<evidence type="ECO:0000259" key="13">
    <source>
        <dbReference type="PROSITE" id="PS50929"/>
    </source>
</evidence>
<name>A0A8C6F9M9_MONMO</name>
<dbReference type="InterPro" id="IPR017871">
    <property type="entry name" value="ABC_transporter-like_CS"/>
</dbReference>
<keyword evidence="9" id="KW-1133">Transmembrane helix</keyword>
<dbReference type="PROSITE" id="PS00211">
    <property type="entry name" value="ABC_TRANSPORTER_1"/>
    <property type="match status" value="1"/>
</dbReference>
<evidence type="ECO:0000256" key="1">
    <source>
        <dbReference type="ARBA" id="ARBA00004141"/>
    </source>
</evidence>
<keyword evidence="15" id="KW-1185">Reference proteome</keyword>
<dbReference type="PROSITE" id="PS50893">
    <property type="entry name" value="ABC_TRANSPORTER_2"/>
    <property type="match status" value="1"/>
</dbReference>
<comment type="subcellular location">
    <subcellularLocation>
        <location evidence="1">Membrane</location>
        <topology evidence="1">Multi-pass membrane protein</topology>
    </subcellularLocation>
</comment>
<reference evidence="14" key="2">
    <citation type="submission" date="2025-09" db="UniProtKB">
        <authorList>
            <consortium name="Ensembl"/>
        </authorList>
    </citation>
    <scope>IDENTIFICATION</scope>
</reference>
<keyword evidence="7" id="KW-0067">ATP-binding</keyword>
<evidence type="ECO:0000313" key="14">
    <source>
        <dbReference type="Ensembl" id="ENSMMNP00015019761.1"/>
    </source>
</evidence>
<evidence type="ECO:0000256" key="3">
    <source>
        <dbReference type="ARBA" id="ARBA00022448"/>
    </source>
</evidence>
<dbReference type="SUPFAM" id="SSF52540">
    <property type="entry name" value="P-loop containing nucleoside triphosphate hydrolases"/>
    <property type="match status" value="1"/>
</dbReference>
<dbReference type="AlphaFoldDB" id="A0A8C6F9M9"/>
<keyword evidence="3" id="KW-0813">Transport</keyword>
<dbReference type="InterPro" id="IPR003439">
    <property type="entry name" value="ABC_transporter-like_ATP-bd"/>
</dbReference>
<comment type="similarity">
    <text evidence="2">Belongs to the ABC transporter superfamily. ABCB family. Multidrug resistance exporter (TC 3.A.1.201) subfamily.</text>
</comment>
<dbReference type="GO" id="GO:0016324">
    <property type="term" value="C:apical plasma membrane"/>
    <property type="evidence" value="ECO:0007669"/>
    <property type="project" value="TreeGrafter"/>
</dbReference>
<evidence type="ECO:0000256" key="6">
    <source>
        <dbReference type="ARBA" id="ARBA00022741"/>
    </source>
</evidence>
<dbReference type="CDD" id="cd03249">
    <property type="entry name" value="ABC_MTABC3_MDL1_MDL2"/>
    <property type="match status" value="1"/>
</dbReference>
<dbReference type="GeneTree" id="ENSGT00940000161340"/>
<accession>A0A8C6F9M9</accession>
<keyword evidence="8" id="KW-1278">Translocase</keyword>
<evidence type="ECO:0008006" key="16">
    <source>
        <dbReference type="Google" id="ProtNLM"/>
    </source>
</evidence>
<keyword evidence="4" id="KW-0812">Transmembrane</keyword>
<organism evidence="14 15">
    <name type="scientific">Monodon monoceros</name>
    <name type="common">Narwhal</name>
    <name type="synonym">Ceratodon monodon</name>
    <dbReference type="NCBI Taxonomy" id="40151"/>
    <lineage>
        <taxon>Eukaryota</taxon>
        <taxon>Metazoa</taxon>
        <taxon>Chordata</taxon>
        <taxon>Craniata</taxon>
        <taxon>Vertebrata</taxon>
        <taxon>Euteleostomi</taxon>
        <taxon>Mammalia</taxon>
        <taxon>Eutheria</taxon>
        <taxon>Laurasiatheria</taxon>
        <taxon>Artiodactyla</taxon>
        <taxon>Whippomorpha</taxon>
        <taxon>Cetacea</taxon>
        <taxon>Odontoceti</taxon>
        <taxon>Monodontidae</taxon>
        <taxon>Monodon</taxon>
    </lineage>
</organism>
<protein>
    <recommendedName>
        <fullName evidence="16">ABC transporter domain-containing protein</fullName>
    </recommendedName>
</protein>
<dbReference type="CDD" id="cd18578">
    <property type="entry name" value="ABC_6TM_Pgp_ABCB1_D2_like"/>
    <property type="match status" value="1"/>
</dbReference>
<dbReference type="SMART" id="SM00382">
    <property type="entry name" value="AAA"/>
    <property type="match status" value="1"/>
</dbReference>
<sequence length="467" mass="51516">LVFLTCLLQIDISWFDGKENSTGALTTILAIDTAQIQGATGSRVGVLTQNATNMGLSVIISFIYGWEMTLLILSIAPVLALTGMIEMAAMTGFANKDKQELKHAGKNIRTTVSLTREKAFGQMYEETLQTQHRDLEWCIIKQSSHSWKCIPRFSFSTSLLFFTDSSLFLPFYIQVVFTAVAYGAMTIGETLVLAPEYSRAKSGAAHLFALLEKKPTIDSYSQEWKKPVSTTLILNSSESLFLHPCRPDVLILPSLSLSIEKGKTVAFVGSSCCGKSISVQLLQRFYDPVKGQVLFDGWLRSQIAIVSQEPVLFNCSIAENIAYGDNSRVVPLNEIKEVANAANIHSFIESLPEKYNTQVGLKGTQLSGGQKQRLAIARALLRKPKILLLDEATSALDNESEKVVQHALDKASKGRTCLVVAHRLSTIQNADLIVVLHSGKIKEQGTHQELLRNQDIYFKLVNAQSVQ</sequence>
<evidence type="ECO:0000313" key="15">
    <source>
        <dbReference type="Proteomes" id="UP000694561"/>
    </source>
</evidence>
<dbReference type="Pfam" id="PF00005">
    <property type="entry name" value="ABC_tran"/>
    <property type="match status" value="1"/>
</dbReference>
<dbReference type="Pfam" id="PF00664">
    <property type="entry name" value="ABC_membrane"/>
    <property type="match status" value="1"/>
</dbReference>
<evidence type="ECO:0000259" key="12">
    <source>
        <dbReference type="PROSITE" id="PS50893"/>
    </source>
</evidence>
<keyword evidence="6" id="KW-0547">Nucleotide-binding</keyword>
<dbReference type="Proteomes" id="UP000694561">
    <property type="component" value="Unplaced"/>
</dbReference>
<dbReference type="GO" id="GO:0016887">
    <property type="term" value="F:ATP hydrolysis activity"/>
    <property type="evidence" value="ECO:0007669"/>
    <property type="project" value="InterPro"/>
</dbReference>
<dbReference type="InterPro" id="IPR003593">
    <property type="entry name" value="AAA+_ATPase"/>
</dbReference>
<dbReference type="InterPro" id="IPR036640">
    <property type="entry name" value="ABC1_TM_sf"/>
</dbReference>
<evidence type="ECO:0000256" key="10">
    <source>
        <dbReference type="ARBA" id="ARBA00023136"/>
    </source>
</evidence>
<evidence type="ECO:0000256" key="11">
    <source>
        <dbReference type="ARBA" id="ARBA00023180"/>
    </source>
</evidence>
<dbReference type="InterPro" id="IPR039421">
    <property type="entry name" value="Type_1_exporter"/>
</dbReference>
<dbReference type="Gene3D" id="1.20.1560.10">
    <property type="entry name" value="ABC transporter type 1, transmembrane domain"/>
    <property type="match status" value="2"/>
</dbReference>
<evidence type="ECO:0000256" key="9">
    <source>
        <dbReference type="ARBA" id="ARBA00022989"/>
    </source>
</evidence>
<dbReference type="SUPFAM" id="SSF90123">
    <property type="entry name" value="ABC transporter transmembrane region"/>
    <property type="match status" value="1"/>
</dbReference>
<evidence type="ECO:0000256" key="5">
    <source>
        <dbReference type="ARBA" id="ARBA00022737"/>
    </source>
</evidence>
<evidence type="ECO:0000256" key="7">
    <source>
        <dbReference type="ARBA" id="ARBA00022840"/>
    </source>
</evidence>
<dbReference type="InterPro" id="IPR011527">
    <property type="entry name" value="ABC1_TM_dom"/>
</dbReference>
<dbReference type="Ensembl" id="ENSMMNT00015021706.1">
    <property type="protein sequence ID" value="ENSMMNP00015019761.1"/>
    <property type="gene ID" value="ENSMMNG00015014504.1"/>
</dbReference>
<feature type="domain" description="ABC transmembrane type-1" evidence="13">
    <location>
        <begin position="7"/>
        <end position="133"/>
    </location>
</feature>
<proteinExistence type="inferred from homology"/>
<evidence type="ECO:0000256" key="8">
    <source>
        <dbReference type="ARBA" id="ARBA00022967"/>
    </source>
</evidence>
<dbReference type="InterPro" id="IPR027417">
    <property type="entry name" value="P-loop_NTPase"/>
</dbReference>
<evidence type="ECO:0000256" key="2">
    <source>
        <dbReference type="ARBA" id="ARBA00007577"/>
    </source>
</evidence>
<evidence type="ECO:0000256" key="4">
    <source>
        <dbReference type="ARBA" id="ARBA00022692"/>
    </source>
</evidence>
<dbReference type="PANTHER" id="PTHR24221:SF217">
    <property type="entry name" value="ATP-BINDING CASSETTE SUB-FAMILY B MEMBER 5"/>
    <property type="match status" value="1"/>
</dbReference>
<dbReference type="PROSITE" id="PS50929">
    <property type="entry name" value="ABC_TM1F"/>
    <property type="match status" value="1"/>
</dbReference>